<keyword evidence="3 5" id="KW-0378">Hydrolase</keyword>
<evidence type="ECO:0000256" key="3">
    <source>
        <dbReference type="ARBA" id="ARBA00022801"/>
    </source>
</evidence>
<dbReference type="InterPro" id="IPR036852">
    <property type="entry name" value="Peptidase_S8/S53_dom_sf"/>
</dbReference>
<sequence>MDIQRSAAGRFAAPQTTRYSPNIPEYRFGHVSNAIFENDIEELHRVLSSIRIMPPASVYHEIVPIWETKRNFVHAVLEWGDRAHKFQVLQAAASHIYRHDENENLVHNSVAEEISICILTQSPDVIYHRHHDGQPTVLHIAAKSRSEALSQTIFSSIKNNKTFDQLLHVKNKGSKTPLRIAVENDSLFFVRQILRYNTRPINLDDSKLLTWVLNEGTSEALQTLIELRPEEMDENVLQHALEMKSERLINALKNARECRDLFFGKRAFLHQLVKDGETLIVNTLLDKFPELALELDEEEKPVLSYNSDESIRDRVAGIILRTLPSMCPEKRQRYYRLCADNSSIPSTSEIVRALIDDVPDKRKEISLSLGGFGSWVSHAESFLGLIQKSNSYTSPDDKPSNALLQLMFEKSLIFVDIPITDLPAPRTDGKPTLIRSEVWSILNWLQKTKHVEGIYELSIRDSCYLPHAENVIRACLKDFNISVLDWRCPDLSLEVLHDGDESKTPICPDLETLRLYARGWPALAYWTSEESLYFLGRFTRLKQVEVFVLKEFVGMTLCETYATEATERFDKFKTAHSNAIPFQLEITPKRWSDLSPTDQRPVLRRETTAVEVTKLGDFLLAYESIHRDFANQAWRSDRLAKGILCNELDESRKHTPYIRVAIIDNGVDPESIHCHKITGASFVPSHTGESNWWYIRHPHGTKMARIVTDLNPHCHLLVAKVGDSRSDFTAARIIKALGWAVAAGADIISLSLTLDKEDVNLELAVNKAAASGAVILASVRGEGVNTEIKPIPAAYGNVLAIGSADGTGAASSGTLEGQARHLFPGERIVAHTEYLGGLDDAPNVSGPSVATAVAAGVASLVLSCNRFALFKKRDFKRPDYHHTLQVNVVKQIFEQMSDGKYVRPWVFFKDEKAKPSWGEGDSVLDWIQGKYRGIKDDGRA</sequence>
<evidence type="ECO:0000256" key="4">
    <source>
        <dbReference type="ARBA" id="ARBA00022825"/>
    </source>
</evidence>
<evidence type="ECO:0000259" key="6">
    <source>
        <dbReference type="Pfam" id="PF00082"/>
    </source>
</evidence>
<dbReference type="Proteomes" id="UP000030151">
    <property type="component" value="Unassembled WGS sequence"/>
</dbReference>
<dbReference type="PANTHER" id="PTHR43806">
    <property type="entry name" value="PEPTIDASE S8"/>
    <property type="match status" value="1"/>
</dbReference>
<dbReference type="SUPFAM" id="SSF52743">
    <property type="entry name" value="Subtilisin-like"/>
    <property type="match status" value="1"/>
</dbReference>
<dbReference type="OrthoDB" id="5047013at2759"/>
<dbReference type="InterPro" id="IPR000209">
    <property type="entry name" value="Peptidase_S8/S53_dom"/>
</dbReference>
<organism evidence="7 8">
    <name type="scientific">Metarhizium robertsii</name>
    <dbReference type="NCBI Taxonomy" id="568076"/>
    <lineage>
        <taxon>Eukaryota</taxon>
        <taxon>Fungi</taxon>
        <taxon>Dikarya</taxon>
        <taxon>Ascomycota</taxon>
        <taxon>Pezizomycotina</taxon>
        <taxon>Sordariomycetes</taxon>
        <taxon>Hypocreomycetidae</taxon>
        <taxon>Hypocreales</taxon>
        <taxon>Clavicipitaceae</taxon>
        <taxon>Metarhizium</taxon>
    </lineage>
</organism>
<feature type="domain" description="Peptidase S8/S53" evidence="6">
    <location>
        <begin position="659"/>
        <end position="865"/>
    </location>
</feature>
<dbReference type="EMBL" id="JELW01000023">
    <property type="protein sequence ID" value="EXU98779.1"/>
    <property type="molecule type" value="Genomic_DNA"/>
</dbReference>
<evidence type="ECO:0000313" key="8">
    <source>
        <dbReference type="Proteomes" id="UP000030151"/>
    </source>
</evidence>
<dbReference type="InterPro" id="IPR050131">
    <property type="entry name" value="Peptidase_S8_subtilisin-like"/>
</dbReference>
<dbReference type="Gene3D" id="3.40.50.200">
    <property type="entry name" value="Peptidase S8/S53 domain"/>
    <property type="match status" value="1"/>
</dbReference>
<reference evidence="7 8" key="1">
    <citation type="submission" date="2014-02" db="EMBL/GenBank/DDBJ databases">
        <title>The genome sequence of the entomopathogenic fungus Metarhizium robertsii ARSEF 2575.</title>
        <authorList>
            <person name="Giuliano Garisto Donzelli B."/>
            <person name="Roe B.A."/>
            <person name="Macmil S.L."/>
            <person name="Krasnoff S.B."/>
            <person name="Gibson D.M."/>
        </authorList>
    </citation>
    <scope>NUCLEOTIDE SEQUENCE [LARGE SCALE GENOMIC DNA]</scope>
    <source>
        <strain evidence="7 8">ARSEF 2575</strain>
    </source>
</reference>
<gene>
    <name evidence="7" type="ORF">X797_008016</name>
</gene>
<proteinExistence type="inferred from homology"/>
<accession>A0A014QWU0</accession>
<dbReference type="GO" id="GO:0004252">
    <property type="term" value="F:serine-type endopeptidase activity"/>
    <property type="evidence" value="ECO:0007669"/>
    <property type="project" value="UniProtKB-UniRule"/>
</dbReference>
<feature type="active site" description="Charge relay system" evidence="5">
    <location>
        <position position="848"/>
    </location>
</feature>
<protein>
    <submittedName>
        <fullName evidence="7">Peptidase S8 family protein</fullName>
    </submittedName>
</protein>
<feature type="active site" description="Charge relay system" evidence="5">
    <location>
        <position position="699"/>
    </location>
</feature>
<evidence type="ECO:0000256" key="1">
    <source>
        <dbReference type="ARBA" id="ARBA00011073"/>
    </source>
</evidence>
<dbReference type="InterPro" id="IPR036770">
    <property type="entry name" value="Ankyrin_rpt-contain_sf"/>
</dbReference>
<dbReference type="GO" id="GO:0006508">
    <property type="term" value="P:proteolysis"/>
    <property type="evidence" value="ECO:0007669"/>
    <property type="project" value="UniProtKB-KW"/>
</dbReference>
<dbReference type="AlphaFoldDB" id="A0A014QWU0"/>
<keyword evidence="2 5" id="KW-0645">Protease</keyword>
<comment type="caution">
    <text evidence="7">The sequence shown here is derived from an EMBL/GenBank/DDBJ whole genome shotgun (WGS) entry which is preliminary data.</text>
</comment>
<dbReference type="HOGENOM" id="CLU_313538_0_0_1"/>
<dbReference type="eggNOG" id="ENOG502QV1T">
    <property type="taxonomic scope" value="Eukaryota"/>
</dbReference>
<evidence type="ECO:0000256" key="5">
    <source>
        <dbReference type="PROSITE-ProRule" id="PRU01240"/>
    </source>
</evidence>
<dbReference type="PANTHER" id="PTHR43806:SF11">
    <property type="entry name" value="CEREVISIN-RELATED"/>
    <property type="match status" value="1"/>
</dbReference>
<keyword evidence="4 5" id="KW-0720">Serine protease</keyword>
<evidence type="ECO:0000313" key="7">
    <source>
        <dbReference type="EMBL" id="EXU98779.1"/>
    </source>
</evidence>
<feature type="active site" description="Charge relay system" evidence="5">
    <location>
        <position position="664"/>
    </location>
</feature>
<comment type="similarity">
    <text evidence="1 5">Belongs to the peptidase S8 family.</text>
</comment>
<dbReference type="SUPFAM" id="SSF48403">
    <property type="entry name" value="Ankyrin repeat"/>
    <property type="match status" value="1"/>
</dbReference>
<name>A0A014QWU0_9HYPO</name>
<evidence type="ECO:0000256" key="2">
    <source>
        <dbReference type="ARBA" id="ARBA00022670"/>
    </source>
</evidence>
<dbReference type="Gene3D" id="1.25.40.20">
    <property type="entry name" value="Ankyrin repeat-containing domain"/>
    <property type="match status" value="1"/>
</dbReference>
<dbReference type="PROSITE" id="PS51892">
    <property type="entry name" value="SUBTILASE"/>
    <property type="match status" value="1"/>
</dbReference>
<dbReference type="Pfam" id="PF00082">
    <property type="entry name" value="Peptidase_S8"/>
    <property type="match status" value="1"/>
</dbReference>